<keyword evidence="12" id="KW-1185">Reference proteome</keyword>
<evidence type="ECO:0000256" key="8">
    <source>
        <dbReference type="SAM" id="MobiDB-lite"/>
    </source>
</evidence>
<feature type="transmembrane region" description="Helical" evidence="9">
    <location>
        <begin position="294"/>
        <end position="315"/>
    </location>
</feature>
<sequence>MVTSTAPSRFRTPAERKSPAPPARRPRLARDLTRDSRTVAVLAPALLMLGLGLWGIRRENSMWRDESTTYQVAHRSLPELWHMLGTVDMVHGLHYLFMHAVFAVWDGGLLALRLPAVLAMAAAASAVALTGRRLAGPRAGLAAGLVFPLFPLVQKYAQEGRSYAMVCAAVAWSTYLLLRALERPRPRLWAGYAAVLAVGCLLNELAVLTLLAHGAVLLRERALRPLLWPWSQAAAAVCAVLTPLVVVSKAQEAQLAHLEAPGPAQLLRFALPVLLALLFACARPRRRGPADPRTAALALAVLPPSLLVLVSSVRPLYEERYVVYSAVGLALLGGFAVERVLRALRPWAAGLLTVAVVAALVPLWLPVRQPEVHMDDTNAVADAAREMTRRGDGVLYVPALRREGSLSHPAEYGGLRDLALARTPAASGTLWGVELPEAQIGARVRAAHRVLVLTDPPSRAGDAPFTARDEAKLAALRERFTLCARHNAGHMTLTLYASDPALCTD</sequence>
<feature type="transmembrane region" description="Helical" evidence="9">
    <location>
        <begin position="190"/>
        <end position="214"/>
    </location>
</feature>
<gene>
    <name evidence="11" type="ORF">GCM10009801_56100</name>
</gene>
<protein>
    <submittedName>
        <fullName evidence="11">Glycosyltransferase family 39 protein</fullName>
    </submittedName>
</protein>
<evidence type="ECO:0000256" key="5">
    <source>
        <dbReference type="ARBA" id="ARBA00022692"/>
    </source>
</evidence>
<feature type="transmembrane region" description="Helical" evidence="9">
    <location>
        <begin position="38"/>
        <end position="56"/>
    </location>
</feature>
<dbReference type="PANTHER" id="PTHR33908">
    <property type="entry name" value="MANNOSYLTRANSFERASE YKCB-RELATED"/>
    <property type="match status" value="1"/>
</dbReference>
<feature type="transmembrane region" description="Helical" evidence="9">
    <location>
        <begin position="348"/>
        <end position="365"/>
    </location>
</feature>
<evidence type="ECO:0000313" key="11">
    <source>
        <dbReference type="EMBL" id="GAA2090849.1"/>
    </source>
</evidence>
<feature type="transmembrane region" description="Helical" evidence="9">
    <location>
        <begin position="110"/>
        <end position="129"/>
    </location>
</feature>
<keyword evidence="7 9" id="KW-0472">Membrane</keyword>
<proteinExistence type="predicted"/>
<keyword evidence="2" id="KW-1003">Cell membrane</keyword>
<dbReference type="PANTHER" id="PTHR33908:SF3">
    <property type="entry name" value="UNDECAPRENYL PHOSPHATE-ALPHA-4-AMINO-4-DEOXY-L-ARABINOSE ARABINOSYL TRANSFERASE"/>
    <property type="match status" value="1"/>
</dbReference>
<feature type="transmembrane region" description="Helical" evidence="9">
    <location>
        <begin position="135"/>
        <end position="153"/>
    </location>
</feature>
<reference evidence="12" key="1">
    <citation type="journal article" date="2019" name="Int. J. Syst. Evol. Microbiol.">
        <title>The Global Catalogue of Microorganisms (GCM) 10K type strain sequencing project: providing services to taxonomists for standard genome sequencing and annotation.</title>
        <authorList>
            <consortium name="The Broad Institute Genomics Platform"/>
            <consortium name="The Broad Institute Genome Sequencing Center for Infectious Disease"/>
            <person name="Wu L."/>
            <person name="Ma J."/>
        </authorList>
    </citation>
    <scope>NUCLEOTIDE SEQUENCE [LARGE SCALE GENOMIC DNA]</scope>
    <source>
        <strain evidence="12">JCM 15478</strain>
    </source>
</reference>
<evidence type="ECO:0000256" key="9">
    <source>
        <dbReference type="SAM" id="Phobius"/>
    </source>
</evidence>
<evidence type="ECO:0000256" key="6">
    <source>
        <dbReference type="ARBA" id="ARBA00022989"/>
    </source>
</evidence>
<dbReference type="InterPro" id="IPR050297">
    <property type="entry name" value="LipidA_mod_glycosyltrf_83"/>
</dbReference>
<feature type="domain" description="Glycosyltransferase RgtA/B/C/D-like" evidence="10">
    <location>
        <begin position="95"/>
        <end position="243"/>
    </location>
</feature>
<organism evidence="11 12">
    <name type="scientific">Streptomyces albiaxialis</name>
    <dbReference type="NCBI Taxonomy" id="329523"/>
    <lineage>
        <taxon>Bacteria</taxon>
        <taxon>Bacillati</taxon>
        <taxon>Actinomycetota</taxon>
        <taxon>Actinomycetes</taxon>
        <taxon>Kitasatosporales</taxon>
        <taxon>Streptomycetaceae</taxon>
        <taxon>Streptomyces</taxon>
    </lineage>
</organism>
<dbReference type="RefSeq" id="WP_344532078.1">
    <property type="nucleotide sequence ID" value="NZ_BAAAPE010000013.1"/>
</dbReference>
<accession>A0ABP5I1I5</accession>
<keyword evidence="5 9" id="KW-0812">Transmembrane</keyword>
<name>A0ABP5I1I5_9ACTN</name>
<dbReference type="InterPro" id="IPR038731">
    <property type="entry name" value="RgtA/B/C-like"/>
</dbReference>
<feature type="transmembrane region" description="Helical" evidence="9">
    <location>
        <begin position="160"/>
        <end position="178"/>
    </location>
</feature>
<dbReference type="Pfam" id="PF13231">
    <property type="entry name" value="PMT_2"/>
    <property type="match status" value="1"/>
</dbReference>
<feature type="transmembrane region" description="Helical" evidence="9">
    <location>
        <begin position="226"/>
        <end position="246"/>
    </location>
</feature>
<comment type="caution">
    <text evidence="11">The sequence shown here is derived from an EMBL/GenBank/DDBJ whole genome shotgun (WGS) entry which is preliminary data.</text>
</comment>
<dbReference type="EMBL" id="BAAAPE010000013">
    <property type="protein sequence ID" value="GAA2090849.1"/>
    <property type="molecule type" value="Genomic_DNA"/>
</dbReference>
<feature type="region of interest" description="Disordered" evidence="8">
    <location>
        <begin position="1"/>
        <end position="29"/>
    </location>
</feature>
<keyword evidence="4" id="KW-0808">Transferase</keyword>
<evidence type="ECO:0000256" key="2">
    <source>
        <dbReference type="ARBA" id="ARBA00022475"/>
    </source>
</evidence>
<feature type="transmembrane region" description="Helical" evidence="9">
    <location>
        <begin position="321"/>
        <end position="341"/>
    </location>
</feature>
<evidence type="ECO:0000259" key="10">
    <source>
        <dbReference type="Pfam" id="PF13231"/>
    </source>
</evidence>
<comment type="subcellular location">
    <subcellularLocation>
        <location evidence="1">Cell membrane</location>
        <topology evidence="1">Multi-pass membrane protein</topology>
    </subcellularLocation>
</comment>
<keyword evidence="6 9" id="KW-1133">Transmembrane helix</keyword>
<evidence type="ECO:0000256" key="4">
    <source>
        <dbReference type="ARBA" id="ARBA00022679"/>
    </source>
</evidence>
<evidence type="ECO:0000256" key="7">
    <source>
        <dbReference type="ARBA" id="ARBA00023136"/>
    </source>
</evidence>
<dbReference type="Proteomes" id="UP001500016">
    <property type="component" value="Unassembled WGS sequence"/>
</dbReference>
<keyword evidence="3" id="KW-0328">Glycosyltransferase</keyword>
<evidence type="ECO:0000313" key="12">
    <source>
        <dbReference type="Proteomes" id="UP001500016"/>
    </source>
</evidence>
<evidence type="ECO:0000256" key="1">
    <source>
        <dbReference type="ARBA" id="ARBA00004651"/>
    </source>
</evidence>
<evidence type="ECO:0000256" key="3">
    <source>
        <dbReference type="ARBA" id="ARBA00022676"/>
    </source>
</evidence>